<reference evidence="2 3" key="1">
    <citation type="submission" date="2019-03" db="EMBL/GenBank/DDBJ databases">
        <title>Genomic Encyclopedia of Type Strains, Phase IV (KMG-IV): sequencing the most valuable type-strain genomes for metagenomic binning, comparative biology and taxonomic classification.</title>
        <authorList>
            <person name="Goeker M."/>
        </authorList>
    </citation>
    <scope>NUCLEOTIDE SEQUENCE [LARGE SCALE GENOMIC DNA]</scope>
    <source>
        <strain evidence="2 3">DSM 13328</strain>
    </source>
</reference>
<accession>A0A484F5V9</accession>
<dbReference type="EMBL" id="SNYS01000008">
    <property type="protein sequence ID" value="TDQ68805.1"/>
    <property type="molecule type" value="Genomic_DNA"/>
</dbReference>
<evidence type="ECO:0000313" key="3">
    <source>
        <dbReference type="Proteomes" id="UP000294855"/>
    </source>
</evidence>
<feature type="transmembrane region" description="Helical" evidence="1">
    <location>
        <begin position="7"/>
        <end position="29"/>
    </location>
</feature>
<protein>
    <recommendedName>
        <fullName evidence="4">PDGLE domain-containing protein</fullName>
    </recommendedName>
</protein>
<gene>
    <name evidence="2" type="ORF">C7391_1001</name>
</gene>
<sequence>MKKLVKWAVSMTVLISLFAGVILIASGIIDLNSLPDSLTDNEFVQEISEKIQTINISVKYEKPVRSFSAEIETPGYENTIQLPLLILIFGLTVIVAIVNHSLKKE</sequence>
<name>A0A484F5V9_9EURY</name>
<dbReference type="Proteomes" id="UP000294855">
    <property type="component" value="Unassembled WGS sequence"/>
</dbReference>
<keyword evidence="1" id="KW-1133">Transmembrane helix</keyword>
<dbReference type="RefSeq" id="WP_133517452.1">
    <property type="nucleotide sequence ID" value="NZ_JAHDUW010000003.1"/>
</dbReference>
<keyword evidence="1" id="KW-0472">Membrane</keyword>
<proteinExistence type="predicted"/>
<evidence type="ECO:0000256" key="1">
    <source>
        <dbReference type="SAM" id="Phobius"/>
    </source>
</evidence>
<keyword evidence="1" id="KW-0812">Transmembrane</keyword>
<evidence type="ECO:0000313" key="2">
    <source>
        <dbReference type="EMBL" id="TDQ68805.1"/>
    </source>
</evidence>
<feature type="transmembrane region" description="Helical" evidence="1">
    <location>
        <begin position="82"/>
        <end position="102"/>
    </location>
</feature>
<dbReference type="AlphaFoldDB" id="A0A484F5V9"/>
<comment type="caution">
    <text evidence="2">The sequence shown here is derived from an EMBL/GenBank/DDBJ whole genome shotgun (WGS) entry which is preliminary data.</text>
</comment>
<keyword evidence="3" id="KW-1185">Reference proteome</keyword>
<organism evidence="2 3">
    <name type="scientific">Methanimicrococcus blatticola</name>
    <dbReference type="NCBI Taxonomy" id="91560"/>
    <lineage>
        <taxon>Archaea</taxon>
        <taxon>Methanobacteriati</taxon>
        <taxon>Methanobacteriota</taxon>
        <taxon>Stenosarchaea group</taxon>
        <taxon>Methanomicrobia</taxon>
        <taxon>Methanosarcinales</taxon>
        <taxon>Methanosarcinaceae</taxon>
        <taxon>Methanimicrococcus</taxon>
    </lineage>
</organism>
<evidence type="ECO:0008006" key="4">
    <source>
        <dbReference type="Google" id="ProtNLM"/>
    </source>
</evidence>